<accession>A0AAD3TH64</accession>
<keyword evidence="1" id="KW-1133">Transmembrane helix</keyword>
<comment type="caution">
    <text evidence="2">The sequence shown here is derived from an EMBL/GenBank/DDBJ whole genome shotgun (WGS) entry which is preliminary data.</text>
</comment>
<evidence type="ECO:0000313" key="2">
    <source>
        <dbReference type="EMBL" id="GMH29014.1"/>
    </source>
</evidence>
<dbReference type="AlphaFoldDB" id="A0AAD3TH64"/>
<feature type="transmembrane region" description="Helical" evidence="1">
    <location>
        <begin position="171"/>
        <end position="193"/>
    </location>
</feature>
<evidence type="ECO:0000313" key="3">
    <source>
        <dbReference type="Proteomes" id="UP001279734"/>
    </source>
</evidence>
<protein>
    <submittedName>
        <fullName evidence="2">Uncharacterized protein</fullName>
    </submittedName>
</protein>
<dbReference type="EMBL" id="BSYO01000035">
    <property type="protein sequence ID" value="GMH29014.1"/>
    <property type="molecule type" value="Genomic_DNA"/>
</dbReference>
<keyword evidence="3" id="KW-1185">Reference proteome</keyword>
<dbReference type="Proteomes" id="UP001279734">
    <property type="component" value="Unassembled WGS sequence"/>
</dbReference>
<name>A0AAD3TH64_NEPGR</name>
<evidence type="ECO:0000256" key="1">
    <source>
        <dbReference type="SAM" id="Phobius"/>
    </source>
</evidence>
<organism evidence="2 3">
    <name type="scientific">Nepenthes gracilis</name>
    <name type="common">Slender pitcher plant</name>
    <dbReference type="NCBI Taxonomy" id="150966"/>
    <lineage>
        <taxon>Eukaryota</taxon>
        <taxon>Viridiplantae</taxon>
        <taxon>Streptophyta</taxon>
        <taxon>Embryophyta</taxon>
        <taxon>Tracheophyta</taxon>
        <taxon>Spermatophyta</taxon>
        <taxon>Magnoliopsida</taxon>
        <taxon>eudicotyledons</taxon>
        <taxon>Gunneridae</taxon>
        <taxon>Pentapetalae</taxon>
        <taxon>Caryophyllales</taxon>
        <taxon>Nepenthaceae</taxon>
        <taxon>Nepenthes</taxon>
    </lineage>
</organism>
<keyword evidence="1" id="KW-0472">Membrane</keyword>
<keyword evidence="1" id="KW-0812">Transmembrane</keyword>
<reference evidence="2" key="1">
    <citation type="submission" date="2023-05" db="EMBL/GenBank/DDBJ databases">
        <title>Nepenthes gracilis genome sequencing.</title>
        <authorList>
            <person name="Fukushima K."/>
        </authorList>
    </citation>
    <scope>NUCLEOTIDE SEQUENCE</scope>
    <source>
        <strain evidence="2">SING2019-196</strain>
    </source>
</reference>
<sequence length="196" mass="21649">MLGSHRQLDDPGGKVQIEEPSLLSTKAPKNAFLSSKKRSMLHSSLKVLLFAPSSSDAAIAGAVDLVFVPLCWSWNIAAHEWWPRCRGGAVLQLCCWRQYRICGSKLGHPCWLNGLGVQQLNSKLEFLDSNGSTAAAGGIGYGKVGQLRFVCVLLSRSILFLGVFPCSDWSIHFGLLSIFMMLWPFVLLFFFWCPGL</sequence>
<proteinExistence type="predicted"/>
<gene>
    <name evidence="2" type="ORF">Nepgr_030857</name>
</gene>